<dbReference type="Proteomes" id="UP000327013">
    <property type="component" value="Chromosome 3"/>
</dbReference>
<dbReference type="AlphaFoldDB" id="A0A5N6QXX0"/>
<accession>A0A5N6QXX0</accession>
<dbReference type="PANTHER" id="PTHR33322:SF3">
    <property type="entry name" value="BAG FAMILY MOLECULAR CHAPERONE REGULATOR 7"/>
    <property type="match status" value="1"/>
</dbReference>
<dbReference type="OrthoDB" id="747353at2759"/>
<sequence>MSLLRRIDLIEPHYYPSLLLRETSIYAPEPLAFPSFVEEEFDLCFGLDLLNRKPSPSAFFDAVTDLVRINETPSFSSYRRIQRVEKRRGAESFYLQSLCDRVSELESRFDRLVNAKEKCGDRKYTWTAEIKSPEKDGVERKYKWTAEIKEGKKKVGGTGTEKNCKWTAEIKGKGEKGRPIARTYTFKASSGDAVDCSGLKKKNKKKGENDPRVVEIEDHEDHEDHGAVILRQAFAKRVGAVGKSKGKRKELSPQDAALMIQISFRAYLIRRSQTLRALRDLAVAKTKLKEIRSFFHNFSYRRRVAQDAEERQRFAEKIIVLLLTVDAIEGADLMVRAAKRSMVDELEAMLDVVDPQPTGKSHSMRRRTFDMPDGVIQKEIAAGVRQVVQMLNEEEESANTDFHSGIV</sequence>
<protein>
    <recommendedName>
        <fullName evidence="4">BAG domain-containing protein</fullName>
    </recommendedName>
</protein>
<dbReference type="PANTHER" id="PTHR33322">
    <property type="entry name" value="BAG DOMAIN CONTAINING PROTEIN, EXPRESSED"/>
    <property type="match status" value="1"/>
</dbReference>
<keyword evidence="3" id="KW-1185">Reference proteome</keyword>
<dbReference type="GO" id="GO:0009506">
    <property type="term" value="C:plasmodesma"/>
    <property type="evidence" value="ECO:0007669"/>
    <property type="project" value="TreeGrafter"/>
</dbReference>
<name>A0A5N6QXX0_9ROSI</name>
<keyword evidence="1" id="KW-0143">Chaperone</keyword>
<gene>
    <name evidence="2" type="ORF">FH972_008182</name>
</gene>
<proteinExistence type="predicted"/>
<dbReference type="InterPro" id="IPR040400">
    <property type="entry name" value="BAG5/6/7/8"/>
</dbReference>
<organism evidence="2 3">
    <name type="scientific">Carpinus fangiana</name>
    <dbReference type="NCBI Taxonomy" id="176857"/>
    <lineage>
        <taxon>Eukaryota</taxon>
        <taxon>Viridiplantae</taxon>
        <taxon>Streptophyta</taxon>
        <taxon>Embryophyta</taxon>
        <taxon>Tracheophyta</taxon>
        <taxon>Spermatophyta</taxon>
        <taxon>Magnoliopsida</taxon>
        <taxon>eudicotyledons</taxon>
        <taxon>Gunneridae</taxon>
        <taxon>Pentapetalae</taxon>
        <taxon>rosids</taxon>
        <taxon>fabids</taxon>
        <taxon>Fagales</taxon>
        <taxon>Betulaceae</taxon>
        <taxon>Carpinus</taxon>
    </lineage>
</organism>
<evidence type="ECO:0008006" key="4">
    <source>
        <dbReference type="Google" id="ProtNLM"/>
    </source>
</evidence>
<evidence type="ECO:0000313" key="3">
    <source>
        <dbReference type="Proteomes" id="UP000327013"/>
    </source>
</evidence>
<evidence type="ECO:0000256" key="1">
    <source>
        <dbReference type="ARBA" id="ARBA00023186"/>
    </source>
</evidence>
<reference evidence="2 3" key="1">
    <citation type="submission" date="2019-06" db="EMBL/GenBank/DDBJ databases">
        <title>A chromosomal-level reference genome of Carpinus fangiana (Coryloideae, Betulaceae).</title>
        <authorList>
            <person name="Yang X."/>
            <person name="Wang Z."/>
            <person name="Zhang L."/>
            <person name="Hao G."/>
            <person name="Liu J."/>
            <person name="Yang Y."/>
        </authorList>
    </citation>
    <scope>NUCLEOTIDE SEQUENCE [LARGE SCALE GENOMIC DNA]</scope>
    <source>
        <strain evidence="2">Cfa_2016G</strain>
        <tissue evidence="2">Leaf</tissue>
    </source>
</reference>
<evidence type="ECO:0000313" key="2">
    <source>
        <dbReference type="EMBL" id="KAE8022379.1"/>
    </source>
</evidence>
<dbReference type="GO" id="GO:0006457">
    <property type="term" value="P:protein folding"/>
    <property type="evidence" value="ECO:0007669"/>
    <property type="project" value="TreeGrafter"/>
</dbReference>
<dbReference type="PROSITE" id="PS50096">
    <property type="entry name" value="IQ"/>
    <property type="match status" value="1"/>
</dbReference>
<dbReference type="EMBL" id="CM017323">
    <property type="protein sequence ID" value="KAE8022379.1"/>
    <property type="molecule type" value="Genomic_DNA"/>
</dbReference>